<comment type="similarity">
    <text evidence="1">Belongs to the peptidase S51 family.</text>
</comment>
<dbReference type="InterPro" id="IPR029062">
    <property type="entry name" value="Class_I_gatase-like"/>
</dbReference>
<reference evidence="5 6" key="1">
    <citation type="submission" date="2014-12" db="EMBL/GenBank/DDBJ databases">
        <title>Draft genome sequences of 10 type strains of Lactococcus.</title>
        <authorList>
            <person name="Sun Z."/>
            <person name="Zhong Z."/>
            <person name="Liu W."/>
            <person name="Zhang W."/>
            <person name="Zhang H."/>
        </authorList>
    </citation>
    <scope>NUCLEOTIDE SEQUENCE [LARGE SCALE GENOMIC DNA]</scope>
    <source>
        <strain evidence="5 6">DSM 20686</strain>
    </source>
</reference>
<accession>A0A2A5RX42</accession>
<dbReference type="Gene3D" id="3.40.50.880">
    <property type="match status" value="1"/>
</dbReference>
<organism evidence="5 6">
    <name type="scientific">Pseudolactococcus plantarum</name>
    <dbReference type="NCBI Taxonomy" id="1365"/>
    <lineage>
        <taxon>Bacteria</taxon>
        <taxon>Bacillati</taxon>
        <taxon>Bacillota</taxon>
        <taxon>Bacilli</taxon>
        <taxon>Lactobacillales</taxon>
        <taxon>Streptococcaceae</taxon>
        <taxon>Pseudolactococcus</taxon>
    </lineage>
</organism>
<protein>
    <submittedName>
        <fullName evidence="5">Peptidase S51</fullName>
    </submittedName>
</protein>
<keyword evidence="3" id="KW-0378">Hydrolase</keyword>
<keyword evidence="2" id="KW-0645">Protease</keyword>
<evidence type="ECO:0000256" key="1">
    <source>
        <dbReference type="ARBA" id="ARBA00006534"/>
    </source>
</evidence>
<evidence type="ECO:0000256" key="3">
    <source>
        <dbReference type="ARBA" id="ARBA00022801"/>
    </source>
</evidence>
<dbReference type="Pfam" id="PF03575">
    <property type="entry name" value="Peptidase_S51"/>
    <property type="match status" value="1"/>
</dbReference>
<evidence type="ECO:0000256" key="2">
    <source>
        <dbReference type="ARBA" id="ARBA00022670"/>
    </source>
</evidence>
<dbReference type="OrthoDB" id="9778515at2"/>
<evidence type="ECO:0000313" key="6">
    <source>
        <dbReference type="Proteomes" id="UP000242246"/>
    </source>
</evidence>
<evidence type="ECO:0000256" key="4">
    <source>
        <dbReference type="ARBA" id="ARBA00022825"/>
    </source>
</evidence>
<dbReference type="GO" id="GO:0008236">
    <property type="term" value="F:serine-type peptidase activity"/>
    <property type="evidence" value="ECO:0007669"/>
    <property type="project" value="UniProtKB-KW"/>
</dbReference>
<sequence>MKKLFLTASFSQVSKYLPEFANEPLAGKRITFIPTANVPQSNHSYVEAAKADLTELGLIVDVLDVSSASAFDIQRKLSDNDYIYVSGGNTFFLLQELRLSGADIRIIEQVNKGKLYIGESAGSVITSPDIAYLSAMDSMKKAPLLVDTQGLNLVDFYTLPHYTNVPFEAEAQQIIDNYADKINLQPISNTQYITVLDGVITRS</sequence>
<dbReference type="AlphaFoldDB" id="A0A2A5RX42"/>
<dbReference type="Proteomes" id="UP000242246">
    <property type="component" value="Unassembled WGS sequence"/>
</dbReference>
<dbReference type="PANTHER" id="PTHR20842:SF0">
    <property type="entry name" value="ALPHA-ASPARTYL DIPEPTIDASE"/>
    <property type="match status" value="1"/>
</dbReference>
<name>A0A2A5RX42_9LACT</name>
<proteinExistence type="inferred from homology"/>
<evidence type="ECO:0000313" key="5">
    <source>
        <dbReference type="EMBL" id="PCS05738.1"/>
    </source>
</evidence>
<dbReference type="RefSeq" id="WP_068164185.1">
    <property type="nucleotide sequence ID" value="NZ_JXJX01000012.1"/>
</dbReference>
<gene>
    <name evidence="5" type="ORF">RU87_GL000448</name>
</gene>
<keyword evidence="4" id="KW-0720">Serine protease</keyword>
<dbReference type="PANTHER" id="PTHR20842">
    <property type="entry name" value="PROTEASE S51 ALPHA-ASPARTYL DIPEPTIDASE"/>
    <property type="match status" value="1"/>
</dbReference>
<comment type="caution">
    <text evidence="5">The sequence shown here is derived from an EMBL/GenBank/DDBJ whole genome shotgun (WGS) entry which is preliminary data.</text>
</comment>
<dbReference type="EMBL" id="JXJX01000012">
    <property type="protein sequence ID" value="PCS05738.1"/>
    <property type="molecule type" value="Genomic_DNA"/>
</dbReference>
<dbReference type="GO" id="GO:0006508">
    <property type="term" value="P:proteolysis"/>
    <property type="evidence" value="ECO:0007669"/>
    <property type="project" value="UniProtKB-KW"/>
</dbReference>
<dbReference type="SUPFAM" id="SSF52317">
    <property type="entry name" value="Class I glutamine amidotransferase-like"/>
    <property type="match status" value="1"/>
</dbReference>
<dbReference type="InterPro" id="IPR005320">
    <property type="entry name" value="Peptidase_S51"/>
</dbReference>
<keyword evidence="6" id="KW-1185">Reference proteome</keyword>